<comment type="similarity">
    <text evidence="1">Belongs to the bacterial solute-binding protein 1 family.</text>
</comment>
<organism evidence="6 7">
    <name type="scientific">Cohnella phaseoli</name>
    <dbReference type="NCBI Taxonomy" id="456490"/>
    <lineage>
        <taxon>Bacteria</taxon>
        <taxon>Bacillati</taxon>
        <taxon>Bacillota</taxon>
        <taxon>Bacilli</taxon>
        <taxon>Bacillales</taxon>
        <taxon>Paenibacillaceae</taxon>
        <taxon>Cohnella</taxon>
    </lineage>
</organism>
<keyword evidence="7" id="KW-1185">Reference proteome</keyword>
<evidence type="ECO:0000313" key="6">
    <source>
        <dbReference type="EMBL" id="RED76896.1"/>
    </source>
</evidence>
<dbReference type="Gene3D" id="3.40.190.10">
    <property type="entry name" value="Periplasmic binding protein-like II"/>
    <property type="match status" value="2"/>
</dbReference>
<protein>
    <submittedName>
        <fullName evidence="6">Carbohydrate ABC transporter substrate-binding protein (CUT1 family)</fullName>
    </submittedName>
</protein>
<evidence type="ECO:0000256" key="1">
    <source>
        <dbReference type="ARBA" id="ARBA00008520"/>
    </source>
</evidence>
<comment type="caution">
    <text evidence="6">The sequence shown here is derived from an EMBL/GenBank/DDBJ whole genome shotgun (WGS) entry which is preliminary data.</text>
</comment>
<dbReference type="GO" id="GO:0015768">
    <property type="term" value="P:maltose transport"/>
    <property type="evidence" value="ECO:0007669"/>
    <property type="project" value="TreeGrafter"/>
</dbReference>
<evidence type="ECO:0000256" key="4">
    <source>
        <dbReference type="SAM" id="MobiDB-lite"/>
    </source>
</evidence>
<keyword evidence="2" id="KW-0813">Transport</keyword>
<dbReference type="GO" id="GO:0055052">
    <property type="term" value="C:ATP-binding cassette (ABC) transporter complex, substrate-binding subunit-containing"/>
    <property type="evidence" value="ECO:0007669"/>
    <property type="project" value="TreeGrafter"/>
</dbReference>
<dbReference type="Proteomes" id="UP000256977">
    <property type="component" value="Unassembled WGS sequence"/>
</dbReference>
<dbReference type="AlphaFoldDB" id="A0A3D9JTX1"/>
<gene>
    <name evidence="6" type="ORF">DFP98_110117</name>
</gene>
<dbReference type="Pfam" id="PF01547">
    <property type="entry name" value="SBP_bac_1"/>
    <property type="match status" value="1"/>
</dbReference>
<name>A0A3D9JTX1_9BACL</name>
<evidence type="ECO:0000313" key="7">
    <source>
        <dbReference type="Proteomes" id="UP000256977"/>
    </source>
</evidence>
<dbReference type="InterPro" id="IPR006059">
    <property type="entry name" value="SBP"/>
</dbReference>
<dbReference type="PANTHER" id="PTHR30061:SF50">
    <property type="entry name" value="MALTOSE_MALTODEXTRIN-BINDING PERIPLASMIC PROTEIN"/>
    <property type="match status" value="1"/>
</dbReference>
<dbReference type="GO" id="GO:0042956">
    <property type="term" value="P:maltodextrin transmembrane transport"/>
    <property type="evidence" value="ECO:0007669"/>
    <property type="project" value="TreeGrafter"/>
</dbReference>
<dbReference type="PROSITE" id="PS51257">
    <property type="entry name" value="PROKAR_LIPOPROTEIN"/>
    <property type="match status" value="1"/>
</dbReference>
<evidence type="ECO:0000256" key="2">
    <source>
        <dbReference type="ARBA" id="ARBA00022448"/>
    </source>
</evidence>
<reference evidence="6 7" key="1">
    <citation type="submission" date="2018-07" db="EMBL/GenBank/DDBJ databases">
        <title>Genomic Encyclopedia of Type Strains, Phase III (KMG-III): the genomes of soil and plant-associated and newly described type strains.</title>
        <authorList>
            <person name="Whitman W."/>
        </authorList>
    </citation>
    <scope>NUCLEOTIDE SEQUENCE [LARGE SCALE GENOMIC DNA]</scope>
    <source>
        <strain evidence="6 7">CECT 7287</strain>
    </source>
</reference>
<dbReference type="EMBL" id="QRDZ01000010">
    <property type="protein sequence ID" value="RED76896.1"/>
    <property type="molecule type" value="Genomic_DNA"/>
</dbReference>
<accession>A0A3D9JTX1</accession>
<feature type="signal peptide" evidence="5">
    <location>
        <begin position="1"/>
        <end position="33"/>
    </location>
</feature>
<dbReference type="GO" id="GO:1901982">
    <property type="term" value="F:maltose binding"/>
    <property type="evidence" value="ECO:0007669"/>
    <property type="project" value="TreeGrafter"/>
</dbReference>
<sequence>MIAKKRQVKWVNFVLVSLLLVVLAACSSNNSNGSPSTQTPEGSVSSSANNDEPIVITYSTYRAEDEQIFAELIAKFQDENPLITVKFETNKDTNAYYQTLKANLSSGKAPDVFDVHPNTDYITFVKEGMLADLSNEIFVKNYQEGPKALTTVDGKIYGFNHAINLISMIYNKEIFAKYSLEAPKDWNDFIRIMKTLKEGGEGGIAYAGGDLKGVWIFNAIANELMGPEAYKSFIEGIDSGALTTIKEVDGVYTALKTLSEYNKQQLLFTNSDGIGYPQSLSLLAQGKAPMVLMGTWTFGTKEADYPGIDVGIFPVPTLDGTDIGYAEPAQISTVFAKSKHIEAAKKWVNFLASAENAEIYANKAKMTTSVKNVNAAFTGADILAAQMEKGVNVIPIVNTPNVEIYQKAFDDLKVNILFKGADVDAEIAKFEEVLKKADLKNVK</sequence>
<dbReference type="RefSeq" id="WP_181917700.1">
    <property type="nucleotide sequence ID" value="NZ_QRDZ01000010.1"/>
</dbReference>
<dbReference type="PANTHER" id="PTHR30061">
    <property type="entry name" value="MALTOSE-BINDING PERIPLASMIC PROTEIN"/>
    <property type="match status" value="1"/>
</dbReference>
<dbReference type="SUPFAM" id="SSF53850">
    <property type="entry name" value="Periplasmic binding protein-like II"/>
    <property type="match status" value="1"/>
</dbReference>
<evidence type="ECO:0000256" key="3">
    <source>
        <dbReference type="ARBA" id="ARBA00022729"/>
    </source>
</evidence>
<feature type="chain" id="PRO_5017728358" evidence="5">
    <location>
        <begin position="34"/>
        <end position="443"/>
    </location>
</feature>
<proteinExistence type="inferred from homology"/>
<feature type="region of interest" description="Disordered" evidence="4">
    <location>
        <begin position="29"/>
        <end position="50"/>
    </location>
</feature>
<evidence type="ECO:0000256" key="5">
    <source>
        <dbReference type="SAM" id="SignalP"/>
    </source>
</evidence>
<keyword evidence="3 5" id="KW-0732">Signal</keyword>